<dbReference type="GO" id="GO:0005737">
    <property type="term" value="C:cytoplasm"/>
    <property type="evidence" value="ECO:0007669"/>
    <property type="project" value="TreeGrafter"/>
</dbReference>
<dbReference type="Pfam" id="PF00929">
    <property type="entry name" value="RNase_T"/>
    <property type="match status" value="1"/>
</dbReference>
<evidence type="ECO:0000256" key="4">
    <source>
        <dbReference type="ARBA" id="ARBA00022801"/>
    </source>
</evidence>
<dbReference type="Pfam" id="PF20700">
    <property type="entry name" value="Mutator"/>
    <property type="match status" value="1"/>
</dbReference>
<dbReference type="InterPro" id="IPR036397">
    <property type="entry name" value="RNaseH_sf"/>
</dbReference>
<proteinExistence type="inferred from homology"/>
<dbReference type="InterPro" id="IPR040393">
    <property type="entry name" value="TREX1/2"/>
</dbReference>
<dbReference type="SUPFAM" id="SSF53098">
    <property type="entry name" value="Ribonuclease H-like"/>
    <property type="match status" value="1"/>
</dbReference>
<reference evidence="11" key="1">
    <citation type="submission" date="2025-08" db="UniProtKB">
        <authorList>
            <consortium name="RefSeq"/>
        </authorList>
    </citation>
    <scope>IDENTIFICATION</scope>
    <source>
        <tissue evidence="11">Whole sample</tissue>
    </source>
</reference>
<name>A0A8B8AHF0_CRAVI</name>
<keyword evidence="10" id="KW-1185">Reference proteome</keyword>
<dbReference type="Pfam" id="PF25244">
    <property type="entry name" value="PML_C"/>
    <property type="match status" value="1"/>
</dbReference>
<evidence type="ECO:0000313" key="10">
    <source>
        <dbReference type="Proteomes" id="UP000694844"/>
    </source>
</evidence>
<dbReference type="SMART" id="SM00479">
    <property type="entry name" value="EXOIII"/>
    <property type="match status" value="1"/>
</dbReference>
<keyword evidence="4" id="KW-0378">Hydrolase</keyword>
<accession>A0A8B8AHF0</accession>
<evidence type="ECO:0000256" key="6">
    <source>
        <dbReference type="ARBA" id="ARBA00022842"/>
    </source>
</evidence>
<evidence type="ECO:0000256" key="2">
    <source>
        <dbReference type="ARBA" id="ARBA00022722"/>
    </source>
</evidence>
<gene>
    <name evidence="11" type="primary">LOC111101276</name>
</gene>
<dbReference type="InterPro" id="IPR013520">
    <property type="entry name" value="Ribonucl_H"/>
</dbReference>
<dbReference type="InterPro" id="IPR057617">
    <property type="entry name" value="PML_C"/>
</dbReference>
<evidence type="ECO:0000256" key="8">
    <source>
        <dbReference type="SAM" id="MobiDB-lite"/>
    </source>
</evidence>
<comment type="similarity">
    <text evidence="7">Belongs to the exonuclease superfamily. TREX family.</text>
</comment>
<dbReference type="InterPro" id="IPR012337">
    <property type="entry name" value="RNaseH-like_sf"/>
</dbReference>
<keyword evidence="5" id="KW-0269">Exonuclease</keyword>
<keyword evidence="2" id="KW-0540">Nuclease</keyword>
<dbReference type="InterPro" id="IPR049012">
    <property type="entry name" value="Mutator_transp_dom"/>
</dbReference>
<dbReference type="RefSeq" id="XP_022289424.1">
    <property type="nucleotide sequence ID" value="XM_022433716.1"/>
</dbReference>
<evidence type="ECO:0000256" key="7">
    <source>
        <dbReference type="ARBA" id="ARBA00025769"/>
    </source>
</evidence>
<dbReference type="GeneID" id="111101276"/>
<sequence>MTRWKRQGFFSRKKALQYQKNSLLLSSRRKAEQIAEEHGFSSSSERAVERTEQEQSDSDIPEPDSGDINVSLNDIPNSRYDVSWREGRQVVELGVLADGLAGCAKCCIPLHLTHTVDILHCGLGAFLRVMCQNTTCKHKNIVPTGKRHGRIWDANTKLAAGMIHTGIGPAQVNGLLTALNIPPVSTRTLQARQNETGLAVESVAEESMQECLEEEIQETVKNEGNEDLTVSVDAGWQKRGSGRSFDSLSGHCSMIGAQTGKVLDCEVRIKSCRICEHAKREKNQPKDHNCRQNWQGSSKSMEQDMVISMVKKKLEKGINISTVICDEDTTTMSRLRQNVSHSITKMSDKNHIKKNFTSTLYSLKTKHKSLTTRVIRYFLKCFNYLLAQNKENPSGIEQGLDALGKHPFGNHSSCDKTWCAHVDDPTKKYSSLPYGKPLQDEKLQEEVMSICSRLKQNSSNLSRLGSTQGNESFNKSVSLKAPKNHHFSGSGSLNYRLAASVAEKNSGQKYLVEVNKKIGLSPGKHTKKLCYLRESQSRKRRAIARTREAKRRRIELKAKKCQGTATREIREGPTYESGIDLCTEKPDYIQIPPPSFKPELETVPICDQTLVFFDLETTGLARTSHITQLAAVHGNETFSTYVMPDIPITPSASDITGLEVRNGILYHHGKKVNTLSISVALDSFFSFLEKFSNVILVGHNIKTFDCPVLLEALESCRMIPKLTETVKGFLDTRILFKTVHPNLHSYSQQSLAKTLLNMSYNAHDALDDVLMLQSLVNKVEFSEIDHNCSTFSCQYACDIFNYQKLIHKNLPSLQCLIDQNVISLGMAKKIAGSGLDFSCLNLACKRNQDGIYALFTEKSLNCKFVRVTNSKRILDSVNEFFMSLNES</sequence>
<dbReference type="KEGG" id="cvn:111101276"/>
<evidence type="ECO:0000313" key="11">
    <source>
        <dbReference type="RefSeq" id="XP_022289424.1"/>
    </source>
</evidence>
<evidence type="ECO:0000259" key="9">
    <source>
        <dbReference type="SMART" id="SM00479"/>
    </source>
</evidence>
<feature type="region of interest" description="Disordered" evidence="8">
    <location>
        <begin position="35"/>
        <end position="73"/>
    </location>
</feature>
<feature type="compositionally biased region" description="Acidic residues" evidence="8">
    <location>
        <begin position="54"/>
        <end position="65"/>
    </location>
</feature>
<dbReference type="AlphaFoldDB" id="A0A8B8AHF0"/>
<comment type="cofactor">
    <cofactor evidence="1">
        <name>Mg(2+)</name>
        <dbReference type="ChEBI" id="CHEBI:18420"/>
    </cofactor>
</comment>
<dbReference type="OrthoDB" id="6056408at2759"/>
<dbReference type="CDD" id="cd06127">
    <property type="entry name" value="DEDDh"/>
    <property type="match status" value="1"/>
</dbReference>
<dbReference type="PANTHER" id="PTHR13058">
    <property type="entry name" value="THREE PRIME REPAIR EXONUCLEASE 1, 2"/>
    <property type="match status" value="1"/>
</dbReference>
<evidence type="ECO:0000256" key="1">
    <source>
        <dbReference type="ARBA" id="ARBA00001946"/>
    </source>
</evidence>
<dbReference type="GO" id="GO:0046872">
    <property type="term" value="F:metal ion binding"/>
    <property type="evidence" value="ECO:0007669"/>
    <property type="project" value="UniProtKB-KW"/>
</dbReference>
<evidence type="ECO:0000256" key="5">
    <source>
        <dbReference type="ARBA" id="ARBA00022839"/>
    </source>
</evidence>
<dbReference type="GO" id="GO:0006308">
    <property type="term" value="P:DNA catabolic process"/>
    <property type="evidence" value="ECO:0007669"/>
    <property type="project" value="TreeGrafter"/>
</dbReference>
<dbReference type="GO" id="GO:0003676">
    <property type="term" value="F:nucleic acid binding"/>
    <property type="evidence" value="ECO:0007669"/>
    <property type="project" value="InterPro"/>
</dbReference>
<keyword evidence="6" id="KW-0460">Magnesium</keyword>
<evidence type="ECO:0000256" key="3">
    <source>
        <dbReference type="ARBA" id="ARBA00022723"/>
    </source>
</evidence>
<protein>
    <submittedName>
        <fullName evidence="11">Uncharacterized protein LOC111101276 isoform X1</fullName>
    </submittedName>
</protein>
<dbReference type="GO" id="GO:0008296">
    <property type="term" value="F:3'-5'-DNA exonuclease activity"/>
    <property type="evidence" value="ECO:0007669"/>
    <property type="project" value="TreeGrafter"/>
</dbReference>
<organism evidence="10 11">
    <name type="scientific">Crassostrea virginica</name>
    <name type="common">Eastern oyster</name>
    <dbReference type="NCBI Taxonomy" id="6565"/>
    <lineage>
        <taxon>Eukaryota</taxon>
        <taxon>Metazoa</taxon>
        <taxon>Spiralia</taxon>
        <taxon>Lophotrochozoa</taxon>
        <taxon>Mollusca</taxon>
        <taxon>Bivalvia</taxon>
        <taxon>Autobranchia</taxon>
        <taxon>Pteriomorphia</taxon>
        <taxon>Ostreida</taxon>
        <taxon>Ostreoidea</taxon>
        <taxon>Ostreidae</taxon>
        <taxon>Crassostrea</taxon>
    </lineage>
</organism>
<keyword evidence="3" id="KW-0479">Metal-binding</keyword>
<feature type="domain" description="Exonuclease" evidence="9">
    <location>
        <begin position="609"/>
        <end position="785"/>
    </location>
</feature>
<dbReference type="Proteomes" id="UP000694844">
    <property type="component" value="Chromosome 6"/>
</dbReference>
<dbReference type="Gene3D" id="3.30.420.10">
    <property type="entry name" value="Ribonuclease H-like superfamily/Ribonuclease H"/>
    <property type="match status" value="1"/>
</dbReference>
<dbReference type="PANTHER" id="PTHR13058:SF22">
    <property type="entry name" value="EXODEOXYRIBONUCLEASE III"/>
    <property type="match status" value="1"/>
</dbReference>